<dbReference type="EMBL" id="AP028910">
    <property type="protein sequence ID" value="BES90052.1"/>
    <property type="molecule type" value="Genomic_DNA"/>
</dbReference>
<evidence type="ECO:0000313" key="3">
    <source>
        <dbReference type="EMBL" id="BES90052.1"/>
    </source>
</evidence>
<reference evidence="3 4" key="1">
    <citation type="submission" date="2023-09" db="EMBL/GenBank/DDBJ databases">
        <title>Nesidiocoris tenuis whole genome shotgun sequence.</title>
        <authorList>
            <person name="Shibata T."/>
            <person name="Shimoda M."/>
            <person name="Kobayashi T."/>
            <person name="Uehara T."/>
        </authorList>
    </citation>
    <scope>NUCLEOTIDE SEQUENCE [LARGE SCALE GENOMIC DNA]</scope>
    <source>
        <strain evidence="3 4">Japan</strain>
    </source>
</reference>
<accession>A0ABN7AI95</accession>
<evidence type="ECO:0000256" key="2">
    <source>
        <dbReference type="SAM" id="Phobius"/>
    </source>
</evidence>
<evidence type="ECO:0000256" key="1">
    <source>
        <dbReference type="SAM" id="MobiDB-lite"/>
    </source>
</evidence>
<feature type="transmembrane region" description="Helical" evidence="2">
    <location>
        <begin position="100"/>
        <end position="122"/>
    </location>
</feature>
<organism evidence="3 4">
    <name type="scientific">Nesidiocoris tenuis</name>
    <dbReference type="NCBI Taxonomy" id="355587"/>
    <lineage>
        <taxon>Eukaryota</taxon>
        <taxon>Metazoa</taxon>
        <taxon>Ecdysozoa</taxon>
        <taxon>Arthropoda</taxon>
        <taxon>Hexapoda</taxon>
        <taxon>Insecta</taxon>
        <taxon>Pterygota</taxon>
        <taxon>Neoptera</taxon>
        <taxon>Paraneoptera</taxon>
        <taxon>Hemiptera</taxon>
        <taxon>Heteroptera</taxon>
        <taxon>Panheteroptera</taxon>
        <taxon>Cimicomorpha</taxon>
        <taxon>Miridae</taxon>
        <taxon>Dicyphina</taxon>
        <taxon>Nesidiocoris</taxon>
    </lineage>
</organism>
<feature type="compositionally biased region" description="Low complexity" evidence="1">
    <location>
        <begin position="57"/>
        <end position="72"/>
    </location>
</feature>
<keyword evidence="4" id="KW-1185">Reference proteome</keyword>
<evidence type="ECO:0000313" key="4">
    <source>
        <dbReference type="Proteomes" id="UP001307889"/>
    </source>
</evidence>
<sequence length="140" mass="15869">MLLEALRLQWRDSVHFLPAYDPDSKLSAKIKFVKDRDAFLDRTSMVSCDQDSIQLLSAESDSSGSSSSRPNSTKFRAARRTKLYRGRQGTEESRVEKNHIGAVASFVSLTVLLIWIILLTVVTTRLYGSIFEIRELTNKN</sequence>
<protein>
    <submittedName>
        <fullName evidence="3">Uncharacterized protein</fullName>
    </submittedName>
</protein>
<proteinExistence type="predicted"/>
<dbReference type="Proteomes" id="UP001307889">
    <property type="component" value="Chromosome 2"/>
</dbReference>
<name>A0ABN7AI95_9HEMI</name>
<feature type="region of interest" description="Disordered" evidence="1">
    <location>
        <begin position="57"/>
        <end position="77"/>
    </location>
</feature>
<gene>
    <name evidence="3" type="ORF">NTJ_02859</name>
</gene>
<keyword evidence="2" id="KW-0812">Transmembrane</keyword>
<keyword evidence="2" id="KW-0472">Membrane</keyword>
<keyword evidence="2" id="KW-1133">Transmembrane helix</keyword>